<dbReference type="KEGG" id="pgri:PgNI_04057"/>
<keyword evidence="10" id="KW-1185">Reference proteome</keyword>
<dbReference type="GO" id="GO:0043015">
    <property type="term" value="F:gamma-tubulin binding"/>
    <property type="evidence" value="ECO:0007669"/>
    <property type="project" value="InterPro"/>
</dbReference>
<accession>A0A6P8B8P8</accession>
<organism evidence="10 11">
    <name type="scientific">Pyricularia grisea</name>
    <name type="common">Crabgrass-specific blast fungus</name>
    <name type="synonym">Magnaporthe grisea</name>
    <dbReference type="NCBI Taxonomy" id="148305"/>
    <lineage>
        <taxon>Eukaryota</taxon>
        <taxon>Fungi</taxon>
        <taxon>Dikarya</taxon>
        <taxon>Ascomycota</taxon>
        <taxon>Pezizomycotina</taxon>
        <taxon>Sordariomycetes</taxon>
        <taxon>Sordariomycetidae</taxon>
        <taxon>Magnaporthales</taxon>
        <taxon>Pyriculariaceae</taxon>
        <taxon>Pyricularia</taxon>
    </lineage>
</organism>
<dbReference type="InterPro" id="IPR042241">
    <property type="entry name" value="GCP_C_sf"/>
</dbReference>
<evidence type="ECO:0000259" key="8">
    <source>
        <dbReference type="Pfam" id="PF04130"/>
    </source>
</evidence>
<dbReference type="PANTHER" id="PTHR19302">
    <property type="entry name" value="GAMMA TUBULIN COMPLEX PROTEIN"/>
    <property type="match status" value="1"/>
</dbReference>
<comment type="similarity">
    <text evidence="2 6">Belongs to the TUBGCP family.</text>
</comment>
<dbReference type="InterPro" id="IPR040457">
    <property type="entry name" value="GCP_C"/>
</dbReference>
<dbReference type="GO" id="GO:0005874">
    <property type="term" value="C:microtubule"/>
    <property type="evidence" value="ECO:0007669"/>
    <property type="project" value="UniProtKB-KW"/>
</dbReference>
<name>A0A6P8B8P8_PYRGI</name>
<dbReference type="InterPro" id="IPR041470">
    <property type="entry name" value="GCP_N"/>
</dbReference>
<evidence type="ECO:0000313" key="11">
    <source>
        <dbReference type="RefSeq" id="XP_030983523.1"/>
    </source>
</evidence>
<keyword evidence="5 6" id="KW-0206">Cytoskeleton</keyword>
<dbReference type="GO" id="GO:0000278">
    <property type="term" value="P:mitotic cell cycle"/>
    <property type="evidence" value="ECO:0007669"/>
    <property type="project" value="TreeGrafter"/>
</dbReference>
<feature type="region of interest" description="Disordered" evidence="7">
    <location>
        <begin position="598"/>
        <end position="622"/>
    </location>
</feature>
<evidence type="ECO:0000259" key="9">
    <source>
        <dbReference type="Pfam" id="PF17681"/>
    </source>
</evidence>
<dbReference type="PANTHER" id="PTHR19302:SF27">
    <property type="entry name" value="GAMMA-TUBULIN COMPLEX COMPONENT 4"/>
    <property type="match status" value="1"/>
</dbReference>
<evidence type="ECO:0000256" key="3">
    <source>
        <dbReference type="ARBA" id="ARBA00022490"/>
    </source>
</evidence>
<sequence length="816" mass="90384">MLHEVLLSLAGHPSPLLRSDPSAANADKHPAAGDATTASAVFTPPERELLASVSHLSGLHIKLRSHTAQITVSHPSTICRAVAASISSVHLAAFQRKVLEVEDSVLRRDASLVGAYNIVPLTAVVSEFSDWTRRMEWLWEIVKFMVSASTETKAGKQRGATAGTAASSSPSPCTGASIIDKLRGELQTGYLDIETTAGSLVAVAETAWLKQVSAWILYGRLPTFGSGDFFVQRASEESDEDFVCEHTLLPSFVTPSTASSMLFIGLSLNQIRAKRMDTSGLSLHDTHQLSSQLSELSKLQFPLDSAALSRTITSIRLFLSKNILLKFLPLVKVLEILQLLRDFFLLARGDFAMALSQQADEKLRSRWRKTENLNHAYGKQDGLGNAMLKEGEVMQILARTWAALGSLQGQHAEEDEGLELARDIMRLTLTKTRPSTPATSHATPAAAEYPSGIASTPFRNLLLSVPAVLTLYIPSPLDLFLSQSDLQTYTLINSYLLSIRRAHLRLTDLWKISALRRHWPPPPRPRQGSSGAGRARTQLLRARHNERSHALRSAWANISAAIFFLAETEAYLQTEVVAGLWEGFQNWLLTGSDRAHQDDRKVSRYDRHTSLNSSAHDEMDVDAEEEQEDDIWLASVSDENSLTAGGDTPQRQPHDPQTLATAHRLYLRILARRILLVNQSFTDVLYELLVNVDHLVALVHRLDGVWTSVDLEVDSGVIDAFVDLEREEADIRNEIIAVERRVRIGVEACIKELRDVETRHDGDGDVDDVALLELGEYVPRRVGGVDRLLMKLDFGTWFRSGRDVAQASDEDEEMES</sequence>
<dbReference type="GO" id="GO:0000930">
    <property type="term" value="C:gamma-tubulin complex"/>
    <property type="evidence" value="ECO:0007669"/>
    <property type="project" value="UniProtKB-ARBA"/>
</dbReference>
<evidence type="ECO:0000256" key="7">
    <source>
        <dbReference type="SAM" id="MobiDB-lite"/>
    </source>
</evidence>
<gene>
    <name evidence="11" type="ORF">PgNI_04057</name>
</gene>
<dbReference type="AlphaFoldDB" id="A0A6P8B8P8"/>
<evidence type="ECO:0000256" key="4">
    <source>
        <dbReference type="ARBA" id="ARBA00022701"/>
    </source>
</evidence>
<feature type="compositionally biased region" description="Basic and acidic residues" evidence="7">
    <location>
        <begin position="598"/>
        <end position="609"/>
    </location>
</feature>
<reference evidence="11" key="1">
    <citation type="journal article" date="2019" name="Mol. Biol. Evol.">
        <title>Blast fungal genomes show frequent chromosomal changes, gene gains and losses, and effector gene turnover.</title>
        <authorList>
            <person name="Gomez Luciano L.B."/>
            <person name="Jason Tsai I."/>
            <person name="Chuma I."/>
            <person name="Tosa Y."/>
            <person name="Chen Y.H."/>
            <person name="Li J.Y."/>
            <person name="Li M.Y."/>
            <person name="Jade Lu M.Y."/>
            <person name="Nakayashiki H."/>
            <person name="Li W.H."/>
        </authorList>
    </citation>
    <scope>NUCLEOTIDE SEQUENCE</scope>
    <source>
        <strain evidence="11">NI907</strain>
    </source>
</reference>
<keyword evidence="3 6" id="KW-0963">Cytoplasm</keyword>
<evidence type="ECO:0000256" key="6">
    <source>
        <dbReference type="RuleBase" id="RU363050"/>
    </source>
</evidence>
<evidence type="ECO:0000256" key="5">
    <source>
        <dbReference type="ARBA" id="ARBA00023212"/>
    </source>
</evidence>
<feature type="domain" description="Gamma tubulin complex component protein N-terminal" evidence="9">
    <location>
        <begin position="2"/>
        <end position="323"/>
    </location>
</feature>
<protein>
    <recommendedName>
        <fullName evidence="6">Spindle pole body component</fullName>
    </recommendedName>
</protein>
<dbReference type="GO" id="GO:0000922">
    <property type="term" value="C:spindle pole"/>
    <property type="evidence" value="ECO:0007669"/>
    <property type="project" value="InterPro"/>
</dbReference>
<reference evidence="11" key="3">
    <citation type="submission" date="2025-08" db="UniProtKB">
        <authorList>
            <consortium name="RefSeq"/>
        </authorList>
    </citation>
    <scope>IDENTIFICATION</scope>
    <source>
        <strain evidence="11">NI907</strain>
    </source>
</reference>
<dbReference type="Pfam" id="PF17681">
    <property type="entry name" value="GCP_N_terminal"/>
    <property type="match status" value="1"/>
</dbReference>
<comment type="subcellular location">
    <subcellularLocation>
        <location evidence="1 6">Cytoplasm</location>
        <location evidence="1 6">Cytoskeleton</location>
        <location evidence="1 6">Microtubule organizing center</location>
    </subcellularLocation>
</comment>
<reference evidence="11" key="2">
    <citation type="submission" date="2019-10" db="EMBL/GenBank/DDBJ databases">
        <authorList>
            <consortium name="NCBI Genome Project"/>
        </authorList>
    </citation>
    <scope>NUCLEOTIDE SEQUENCE</scope>
    <source>
        <strain evidence="11">NI907</strain>
    </source>
</reference>
<dbReference type="GO" id="GO:0031122">
    <property type="term" value="P:cytoplasmic microtubule organization"/>
    <property type="evidence" value="ECO:0007669"/>
    <property type="project" value="TreeGrafter"/>
</dbReference>
<dbReference type="GO" id="GO:0051011">
    <property type="term" value="F:microtubule minus-end binding"/>
    <property type="evidence" value="ECO:0007669"/>
    <property type="project" value="TreeGrafter"/>
</dbReference>
<dbReference type="GO" id="GO:0007020">
    <property type="term" value="P:microtubule nucleation"/>
    <property type="evidence" value="ECO:0007669"/>
    <property type="project" value="InterPro"/>
</dbReference>
<keyword evidence="4 6" id="KW-0493">Microtubule</keyword>
<evidence type="ECO:0000313" key="10">
    <source>
        <dbReference type="Proteomes" id="UP000515153"/>
    </source>
</evidence>
<dbReference type="GO" id="GO:0044732">
    <property type="term" value="C:mitotic spindle pole body"/>
    <property type="evidence" value="ECO:0007669"/>
    <property type="project" value="TreeGrafter"/>
</dbReference>
<dbReference type="GO" id="GO:0051321">
    <property type="term" value="P:meiotic cell cycle"/>
    <property type="evidence" value="ECO:0007669"/>
    <property type="project" value="TreeGrafter"/>
</dbReference>
<dbReference type="GeneID" id="41959018"/>
<evidence type="ECO:0000256" key="2">
    <source>
        <dbReference type="ARBA" id="ARBA00010337"/>
    </source>
</evidence>
<dbReference type="Gene3D" id="1.20.120.1900">
    <property type="entry name" value="Gamma-tubulin complex, C-terminal domain"/>
    <property type="match status" value="1"/>
</dbReference>
<dbReference type="Proteomes" id="UP000515153">
    <property type="component" value="Unplaced"/>
</dbReference>
<dbReference type="InterPro" id="IPR007259">
    <property type="entry name" value="GCP"/>
</dbReference>
<proteinExistence type="inferred from homology"/>
<feature type="domain" description="Gamma tubulin complex component C-terminal" evidence="8">
    <location>
        <begin position="336"/>
        <end position="798"/>
    </location>
</feature>
<dbReference type="GO" id="GO:0051225">
    <property type="term" value="P:spindle assembly"/>
    <property type="evidence" value="ECO:0007669"/>
    <property type="project" value="TreeGrafter"/>
</dbReference>
<dbReference type="Pfam" id="PF04130">
    <property type="entry name" value="GCP_C_terminal"/>
    <property type="match status" value="1"/>
</dbReference>
<dbReference type="RefSeq" id="XP_030983523.1">
    <property type="nucleotide sequence ID" value="XM_031124109.1"/>
</dbReference>
<evidence type="ECO:0000256" key="1">
    <source>
        <dbReference type="ARBA" id="ARBA00004267"/>
    </source>
</evidence>
<dbReference type="OrthoDB" id="78652at2759"/>